<comment type="caution">
    <text evidence="2">The sequence shown here is derived from an EMBL/GenBank/DDBJ whole genome shotgun (WGS) entry which is preliminary data.</text>
</comment>
<reference evidence="2 3" key="1">
    <citation type="submission" date="2024-06" db="EMBL/GenBank/DDBJ databases">
        <title>Sorghum-associated microbial communities from plants grown in Nebraska, USA.</title>
        <authorList>
            <person name="Schachtman D."/>
        </authorList>
    </citation>
    <scope>NUCLEOTIDE SEQUENCE [LARGE SCALE GENOMIC DNA]</scope>
    <source>
        <strain evidence="2 3">3207</strain>
    </source>
</reference>
<dbReference type="NCBIfam" id="NF010240">
    <property type="entry name" value="PRK13687.1"/>
    <property type="match status" value="1"/>
</dbReference>
<accession>A0ABV2QWH4</accession>
<proteinExistence type="inferred from homology"/>
<keyword evidence="3" id="KW-1185">Reference proteome</keyword>
<dbReference type="RefSeq" id="WP_354549600.1">
    <property type="nucleotide sequence ID" value="NZ_JBEPSM010000001.1"/>
</dbReference>
<comment type="similarity">
    <text evidence="1">Belongs to the UPF0386 family.</text>
</comment>
<name>A0ABV2QWH4_9HYPH</name>
<evidence type="ECO:0000256" key="1">
    <source>
        <dbReference type="HAMAP-Rule" id="MF_00827"/>
    </source>
</evidence>
<dbReference type="Pfam" id="PF09857">
    <property type="entry name" value="YjhX_toxin"/>
    <property type="match status" value="1"/>
</dbReference>
<gene>
    <name evidence="2" type="ORF">ABIE08_001282</name>
</gene>
<evidence type="ECO:0000313" key="3">
    <source>
        <dbReference type="Proteomes" id="UP001549321"/>
    </source>
</evidence>
<dbReference type="Proteomes" id="UP001549321">
    <property type="component" value="Unassembled WGS sequence"/>
</dbReference>
<dbReference type="HAMAP" id="MF_00827">
    <property type="entry name" value="UPF0386"/>
    <property type="match status" value="1"/>
</dbReference>
<protein>
    <recommendedName>
        <fullName evidence="1">UPF0386 protein ABIE08_001282</fullName>
    </recommendedName>
</protein>
<dbReference type="InterPro" id="IPR018654">
    <property type="entry name" value="YjhX_toxin"/>
</dbReference>
<organism evidence="2 3">
    <name type="scientific">Kaistia defluvii</name>
    <dbReference type="NCBI Taxonomy" id="410841"/>
    <lineage>
        <taxon>Bacteria</taxon>
        <taxon>Pseudomonadati</taxon>
        <taxon>Pseudomonadota</taxon>
        <taxon>Alphaproteobacteria</taxon>
        <taxon>Hyphomicrobiales</taxon>
        <taxon>Kaistiaceae</taxon>
        <taxon>Kaistia</taxon>
    </lineage>
</organism>
<dbReference type="EMBL" id="JBEPSM010000001">
    <property type="protein sequence ID" value="MET4633369.1"/>
    <property type="molecule type" value="Genomic_DNA"/>
</dbReference>
<sequence>MNVSKVEQRVLHALAQGGVIRHRKNDSGRIIAVDCTTRDGWILTDCSLDLFQRLKRRRLIASQNGAPYRITRTGLDAVRAQLDNR</sequence>
<evidence type="ECO:0000313" key="2">
    <source>
        <dbReference type="EMBL" id="MET4633369.1"/>
    </source>
</evidence>